<dbReference type="PANTHER" id="PTHR33121">
    <property type="entry name" value="CYCLIC DI-GMP PHOSPHODIESTERASE PDEF"/>
    <property type="match status" value="1"/>
</dbReference>
<dbReference type="SMART" id="SM00304">
    <property type="entry name" value="HAMP"/>
    <property type="match status" value="1"/>
</dbReference>
<dbReference type="PROSITE" id="PS50883">
    <property type="entry name" value="EAL"/>
    <property type="match status" value="1"/>
</dbReference>
<feature type="domain" description="HAMP" evidence="3">
    <location>
        <begin position="169"/>
        <end position="223"/>
    </location>
</feature>
<dbReference type="Pfam" id="PF00563">
    <property type="entry name" value="EAL"/>
    <property type="match status" value="1"/>
</dbReference>
<reference evidence="5 6" key="1">
    <citation type="submission" date="2019-09" db="EMBL/GenBank/DDBJ databases">
        <title>Sulfurimonas gotlandica sp. nov., a chemoautotrophic and psychrotolerant epsilonproteobacterium isolated from a pelagic redoxcline, and an emended description of the genus Sulfurimonas.</title>
        <authorList>
            <person name="Wang S."/>
            <person name="Jiang L."/>
            <person name="Shao S."/>
        </authorList>
    </citation>
    <scope>NUCLEOTIDE SEQUENCE [LARGE SCALE GENOMIC DNA]</scope>
    <source>
        <strain evidence="5 6">GYSZ_1</strain>
    </source>
</reference>
<dbReference type="InterPro" id="IPR029787">
    <property type="entry name" value="Nucleotide_cyclase"/>
</dbReference>
<dbReference type="InterPro" id="IPR001633">
    <property type="entry name" value="EAL_dom"/>
</dbReference>
<evidence type="ECO:0000313" key="6">
    <source>
        <dbReference type="Proteomes" id="UP000326944"/>
    </source>
</evidence>
<dbReference type="InterPro" id="IPR000160">
    <property type="entry name" value="GGDEF_dom"/>
</dbReference>
<dbReference type="EMBL" id="CP043617">
    <property type="protein sequence ID" value="QFR50460.1"/>
    <property type="molecule type" value="Genomic_DNA"/>
</dbReference>
<evidence type="ECO:0000313" key="5">
    <source>
        <dbReference type="EMBL" id="QFR50460.1"/>
    </source>
</evidence>
<feature type="domain" description="EAL" evidence="2">
    <location>
        <begin position="383"/>
        <end position="621"/>
    </location>
</feature>
<dbReference type="PROSITE" id="PS50885">
    <property type="entry name" value="HAMP"/>
    <property type="match status" value="1"/>
</dbReference>
<dbReference type="PANTHER" id="PTHR33121:SF71">
    <property type="entry name" value="OXYGEN SENSOR PROTEIN DOSP"/>
    <property type="match status" value="1"/>
</dbReference>
<dbReference type="Gene3D" id="6.10.340.10">
    <property type="match status" value="1"/>
</dbReference>
<evidence type="ECO:0000259" key="3">
    <source>
        <dbReference type="PROSITE" id="PS50885"/>
    </source>
</evidence>
<dbReference type="Proteomes" id="UP000326944">
    <property type="component" value="Chromosome"/>
</dbReference>
<dbReference type="InterPro" id="IPR050706">
    <property type="entry name" value="Cyclic-di-GMP_PDE-like"/>
</dbReference>
<dbReference type="CDD" id="cd01948">
    <property type="entry name" value="EAL"/>
    <property type="match status" value="1"/>
</dbReference>
<evidence type="ECO:0000259" key="4">
    <source>
        <dbReference type="PROSITE" id="PS50887"/>
    </source>
</evidence>
<gene>
    <name evidence="5" type="ORF">FJR48_07505</name>
</gene>
<dbReference type="Gene3D" id="3.30.70.270">
    <property type="match status" value="1"/>
</dbReference>
<dbReference type="SMART" id="SM00267">
    <property type="entry name" value="GGDEF"/>
    <property type="match status" value="1"/>
</dbReference>
<dbReference type="GO" id="GO:0007165">
    <property type="term" value="P:signal transduction"/>
    <property type="evidence" value="ECO:0007669"/>
    <property type="project" value="InterPro"/>
</dbReference>
<dbReference type="Gene3D" id="3.30.450.290">
    <property type="match status" value="1"/>
</dbReference>
<dbReference type="SUPFAM" id="SSF55073">
    <property type="entry name" value="Nucleotide cyclase"/>
    <property type="match status" value="1"/>
</dbReference>
<keyword evidence="1" id="KW-0812">Transmembrane</keyword>
<keyword evidence="1" id="KW-1133">Transmembrane helix</keyword>
<dbReference type="Gene3D" id="3.20.20.450">
    <property type="entry name" value="EAL domain"/>
    <property type="match status" value="1"/>
</dbReference>
<dbReference type="KEGG" id="sulg:FJR48_07505"/>
<dbReference type="AlphaFoldDB" id="A0A5P8P4K0"/>
<keyword evidence="6" id="KW-1185">Reference proteome</keyword>
<evidence type="ECO:0000259" key="2">
    <source>
        <dbReference type="PROSITE" id="PS50883"/>
    </source>
</evidence>
<name>A0A5P8P4K0_9BACT</name>
<organism evidence="5 6">
    <name type="scientific">Sulfurimonas lithotrophica</name>
    <dbReference type="NCBI Taxonomy" id="2590022"/>
    <lineage>
        <taxon>Bacteria</taxon>
        <taxon>Pseudomonadati</taxon>
        <taxon>Campylobacterota</taxon>
        <taxon>Epsilonproteobacteria</taxon>
        <taxon>Campylobacterales</taxon>
        <taxon>Sulfurimonadaceae</taxon>
        <taxon>Sulfurimonas</taxon>
    </lineage>
</organism>
<feature type="transmembrane region" description="Helical" evidence="1">
    <location>
        <begin position="143"/>
        <end position="165"/>
    </location>
</feature>
<dbReference type="CDD" id="cd01949">
    <property type="entry name" value="GGDEF"/>
    <property type="match status" value="1"/>
</dbReference>
<evidence type="ECO:0000256" key="1">
    <source>
        <dbReference type="SAM" id="Phobius"/>
    </source>
</evidence>
<feature type="domain" description="GGDEF" evidence="4">
    <location>
        <begin position="244"/>
        <end position="373"/>
    </location>
</feature>
<dbReference type="GO" id="GO:0071111">
    <property type="term" value="F:cyclic-guanylate-specific phosphodiesterase activity"/>
    <property type="evidence" value="ECO:0007669"/>
    <property type="project" value="InterPro"/>
</dbReference>
<dbReference type="SUPFAM" id="SSF141868">
    <property type="entry name" value="EAL domain-like"/>
    <property type="match status" value="1"/>
</dbReference>
<dbReference type="Pfam" id="PF00990">
    <property type="entry name" value="GGDEF"/>
    <property type="match status" value="1"/>
</dbReference>
<accession>A0A5P8P4K0</accession>
<keyword evidence="1" id="KW-0472">Membrane</keyword>
<dbReference type="OrthoDB" id="9790732at2"/>
<proteinExistence type="predicted"/>
<protein>
    <submittedName>
        <fullName evidence="5">EAL domain-containing protein</fullName>
    </submittedName>
</protein>
<dbReference type="InterPro" id="IPR003660">
    <property type="entry name" value="HAMP_dom"/>
</dbReference>
<dbReference type="GO" id="GO:0016020">
    <property type="term" value="C:membrane"/>
    <property type="evidence" value="ECO:0007669"/>
    <property type="project" value="InterPro"/>
</dbReference>
<dbReference type="PROSITE" id="PS50887">
    <property type="entry name" value="GGDEF"/>
    <property type="match status" value="1"/>
</dbReference>
<dbReference type="InterPro" id="IPR035919">
    <property type="entry name" value="EAL_sf"/>
</dbReference>
<dbReference type="SMART" id="SM00052">
    <property type="entry name" value="EAL"/>
    <property type="match status" value="1"/>
</dbReference>
<dbReference type="InterPro" id="IPR043128">
    <property type="entry name" value="Rev_trsase/Diguanyl_cyclase"/>
</dbReference>
<dbReference type="NCBIfam" id="TIGR00254">
    <property type="entry name" value="GGDEF"/>
    <property type="match status" value="1"/>
</dbReference>
<sequence>MKREAISEIAHLDAKKTSGLVFETLYTAMQKGWTRDDINEIITRLNGVDKSMKINVYRSSLVSELYGEIEKDKYTRENLPEVKKAILGAETLNIYDNSSINYFYPVKAKNDCLRCHTNVKVNDTLGVINISYPIRELKISLSFIINFFIVFITVFSLIIFLAIFLNLDKYIIQPIKDFSNVIKEITNSQDMKQRIEVNDKIEEMDSIKGVFNSMLDSIEHQFYNDSLTNLKNRRSLIEELERKNNLALMIINIDSFQEINDLYGDEAGDELLIEFSKYLQQITPNKDYIYRLHADEFAYLCAADVDIKEFINYAALISERITKKSFTISSKSEVNLSVTIGLSYGTDLLLANADTALMVAKKTRKNYLVYDDSMAMSKEYEKNFLWNKHLKQAIEEDRIIPVFQPIVDCKTKEIIKYESLMRIKNEDGTLIAPIHFLELAKKNKMYPKLTKIMINKTFEAFKETDKQVSINISVEDILNEDIYEYIMDKLGKCKINSNIVFEIIESEGIENFDEVFKFINDIKSFNAKVSIDDFGTGYSNFEYLMKLQVDYIKIDGSMIKNIDVDKNSMMITQTIVEFAKKMGIQTIAEFVYSKEVYEKTLELGVDYAQGYYFGEPKESIE</sequence>